<evidence type="ECO:0000313" key="5">
    <source>
        <dbReference type="Proteomes" id="UP000326565"/>
    </source>
</evidence>
<dbReference type="InterPro" id="IPR003817">
    <property type="entry name" value="PS_Dcarbxylase"/>
</dbReference>
<dbReference type="OrthoDB" id="5973539at2759"/>
<evidence type="ECO:0000313" key="4">
    <source>
        <dbReference type="EMBL" id="KAB8071693.1"/>
    </source>
</evidence>
<dbReference type="Pfam" id="PF12588">
    <property type="entry name" value="PSDC"/>
    <property type="match status" value="1"/>
</dbReference>
<evidence type="ECO:0000256" key="1">
    <source>
        <dbReference type="ARBA" id="ARBA00022793"/>
    </source>
</evidence>
<dbReference type="GO" id="GO:0004609">
    <property type="term" value="F:phosphatidylserine decarboxylase activity"/>
    <property type="evidence" value="ECO:0007669"/>
    <property type="project" value="InterPro"/>
</dbReference>
<keyword evidence="2" id="KW-0456">Lyase</keyword>
<sequence>MATTSSFAVFLNQDVNVMLKKLLKKWARFLNSSKSAVVLYDSEADWLSPSALEKLANAAQGRGSREKFHELFDCEPNAELYGFQSWDEFFTRRFRDGIRPVASPDDDGVITNACESQPTNLTRGVKACDSFWIKGKGYSLSDMLGEEFSEPFIGGTVYQGYLDIFKYHRWHAPVSGKIVKTCIVDGTHFSTPQSIRTDVSSDESGSIAYYYPLSLAIMAPRAVILIEADNPDIGLMAFFGVGIDEMSSCEITVEEGGHVRKGDQLGMFHYGGSSHCLIFRKGVKVTSFPAIGRKENVPVRSQVAVLES</sequence>
<dbReference type="AlphaFoldDB" id="A0A5N5WT41"/>
<organism evidence="4 5">
    <name type="scientific">Aspergillus leporis</name>
    <dbReference type="NCBI Taxonomy" id="41062"/>
    <lineage>
        <taxon>Eukaryota</taxon>
        <taxon>Fungi</taxon>
        <taxon>Dikarya</taxon>
        <taxon>Ascomycota</taxon>
        <taxon>Pezizomycotina</taxon>
        <taxon>Eurotiomycetes</taxon>
        <taxon>Eurotiomycetidae</taxon>
        <taxon>Eurotiales</taxon>
        <taxon>Aspergillaceae</taxon>
        <taxon>Aspergillus</taxon>
        <taxon>Aspergillus subgen. Circumdati</taxon>
    </lineage>
</organism>
<feature type="domain" description="L-tryptophan decarboxylase PsiD-like" evidence="3">
    <location>
        <begin position="1"/>
        <end position="55"/>
    </location>
</feature>
<reference evidence="4 5" key="1">
    <citation type="submission" date="2019-04" db="EMBL/GenBank/DDBJ databases">
        <title>Friends and foes A comparative genomics study of 23 Aspergillus species from section Flavi.</title>
        <authorList>
            <consortium name="DOE Joint Genome Institute"/>
            <person name="Kjaerbolling I."/>
            <person name="Vesth T."/>
            <person name="Frisvad J.C."/>
            <person name="Nybo J.L."/>
            <person name="Theobald S."/>
            <person name="Kildgaard S."/>
            <person name="Isbrandt T."/>
            <person name="Kuo A."/>
            <person name="Sato A."/>
            <person name="Lyhne E.K."/>
            <person name="Kogle M.E."/>
            <person name="Wiebenga A."/>
            <person name="Kun R.S."/>
            <person name="Lubbers R.J."/>
            <person name="Makela M.R."/>
            <person name="Barry K."/>
            <person name="Chovatia M."/>
            <person name="Clum A."/>
            <person name="Daum C."/>
            <person name="Haridas S."/>
            <person name="He G."/>
            <person name="LaButti K."/>
            <person name="Lipzen A."/>
            <person name="Mondo S."/>
            <person name="Riley R."/>
            <person name="Salamov A."/>
            <person name="Simmons B.A."/>
            <person name="Magnuson J.K."/>
            <person name="Henrissat B."/>
            <person name="Mortensen U.H."/>
            <person name="Larsen T.O."/>
            <person name="Devries R.P."/>
            <person name="Grigoriev I.V."/>
            <person name="Machida M."/>
            <person name="Baker S.E."/>
            <person name="Andersen M.R."/>
        </authorList>
    </citation>
    <scope>NUCLEOTIDE SEQUENCE [LARGE SCALE GENOMIC DNA]</scope>
    <source>
        <strain evidence="4 5">CBS 151.66</strain>
    </source>
</reference>
<dbReference type="PANTHER" id="PTHR10067:SF9">
    <property type="entry name" value="PHOSPHATIDYLSERINE DECARBOXYLASE FAMILY PROTEIN (AFU_ORTHOLOGUE AFUA_7G01730)"/>
    <property type="match status" value="1"/>
</dbReference>
<keyword evidence="1" id="KW-0210">Decarboxylase</keyword>
<dbReference type="InterPro" id="IPR022237">
    <property type="entry name" value="PsiD-like"/>
</dbReference>
<protein>
    <submittedName>
        <fullName evidence="4">Phosphatidylserine decarboxylase-domain-containing protein</fullName>
    </submittedName>
</protein>
<evidence type="ECO:0000259" key="3">
    <source>
        <dbReference type="Pfam" id="PF12588"/>
    </source>
</evidence>
<dbReference type="PANTHER" id="PTHR10067">
    <property type="entry name" value="PHOSPHATIDYLSERINE DECARBOXYLASE"/>
    <property type="match status" value="1"/>
</dbReference>
<dbReference type="GO" id="GO:0005739">
    <property type="term" value="C:mitochondrion"/>
    <property type="evidence" value="ECO:0007669"/>
    <property type="project" value="TreeGrafter"/>
</dbReference>
<keyword evidence="5" id="KW-1185">Reference proteome</keyword>
<dbReference type="GO" id="GO:0006646">
    <property type="term" value="P:phosphatidylethanolamine biosynthetic process"/>
    <property type="evidence" value="ECO:0007669"/>
    <property type="project" value="TreeGrafter"/>
</dbReference>
<gene>
    <name evidence="4" type="ORF">BDV29DRAFT_197227</name>
</gene>
<dbReference type="Proteomes" id="UP000326565">
    <property type="component" value="Unassembled WGS sequence"/>
</dbReference>
<proteinExistence type="predicted"/>
<accession>A0A5N5WT41</accession>
<dbReference type="Pfam" id="PF02666">
    <property type="entry name" value="PS_Dcarbxylase"/>
    <property type="match status" value="1"/>
</dbReference>
<evidence type="ECO:0000256" key="2">
    <source>
        <dbReference type="ARBA" id="ARBA00023239"/>
    </source>
</evidence>
<name>A0A5N5WT41_9EURO</name>
<dbReference type="EMBL" id="ML732266">
    <property type="protein sequence ID" value="KAB8071693.1"/>
    <property type="molecule type" value="Genomic_DNA"/>
</dbReference>